<sequence length="243" mass="25621">MAMSEPDRPHLPPLLRGRAVTGDVMRAAARAGAAGEDPGLICHELRPDRLRAAMLLAPEPPLGEALTVVLALANGFADAFGVLSPSEIAFQLNWPAGFLVNGAACGGMRAMAPHADPAAGIDWLAVGIEVPIFAEADDEPGAAPDRTTLWDEGCADIDPMDLLEAWGRHGLVWINAWVDGERARIHRDWTGRAPGLGQDGTVQVAGATHRGHFVGMDAEGELILRQESGTRALPLTAMLETGP</sequence>
<name>A0A4R6A979_9RHOB</name>
<dbReference type="InterPro" id="IPR004143">
    <property type="entry name" value="BPL_LPL_catalytic"/>
</dbReference>
<dbReference type="Gene3D" id="2.30.30.100">
    <property type="match status" value="1"/>
</dbReference>
<feature type="domain" description="BPL/LPL catalytic" evidence="1">
    <location>
        <begin position="11"/>
        <end position="190"/>
    </location>
</feature>
<proteinExistence type="predicted"/>
<dbReference type="AlphaFoldDB" id="A0A4R6A979"/>
<evidence type="ECO:0000259" key="1">
    <source>
        <dbReference type="Pfam" id="PF16917"/>
    </source>
</evidence>
<dbReference type="EMBL" id="SNAA01000009">
    <property type="protein sequence ID" value="TDL79507.1"/>
    <property type="molecule type" value="Genomic_DNA"/>
</dbReference>
<dbReference type="SUPFAM" id="SSF55681">
    <property type="entry name" value="Class II aaRS and biotin synthetases"/>
    <property type="match status" value="1"/>
</dbReference>
<reference evidence="2 3" key="1">
    <citation type="submission" date="2019-03" db="EMBL/GenBank/DDBJ databases">
        <title>Primorskyibacter sp. SS33 isolated from sediments.</title>
        <authorList>
            <person name="Xunke S."/>
        </authorList>
    </citation>
    <scope>NUCLEOTIDE SEQUENCE [LARGE SCALE GENOMIC DNA]</scope>
    <source>
        <strain evidence="2 3">SS33</strain>
    </source>
</reference>
<gene>
    <name evidence="2" type="ORF">E2L08_09370</name>
</gene>
<comment type="caution">
    <text evidence="2">The sequence shown here is derived from an EMBL/GenBank/DDBJ whole genome shotgun (WGS) entry which is preliminary data.</text>
</comment>
<protein>
    <recommendedName>
        <fullName evidence="1">BPL/LPL catalytic domain-containing protein</fullName>
    </recommendedName>
</protein>
<evidence type="ECO:0000313" key="2">
    <source>
        <dbReference type="EMBL" id="TDL79507.1"/>
    </source>
</evidence>
<dbReference type="InterPro" id="IPR045864">
    <property type="entry name" value="aa-tRNA-synth_II/BPL/LPL"/>
</dbReference>
<organism evidence="2 3">
    <name type="scientific">Palleronia sediminis</name>
    <dbReference type="NCBI Taxonomy" id="2547833"/>
    <lineage>
        <taxon>Bacteria</taxon>
        <taxon>Pseudomonadati</taxon>
        <taxon>Pseudomonadota</taxon>
        <taxon>Alphaproteobacteria</taxon>
        <taxon>Rhodobacterales</taxon>
        <taxon>Roseobacteraceae</taxon>
        <taxon>Palleronia</taxon>
    </lineage>
</organism>
<keyword evidence="3" id="KW-1185">Reference proteome</keyword>
<dbReference type="OrthoDB" id="7657788at2"/>
<dbReference type="Pfam" id="PF16917">
    <property type="entry name" value="BPL_LplA_LipB_2"/>
    <property type="match status" value="1"/>
</dbReference>
<evidence type="ECO:0000313" key="3">
    <source>
        <dbReference type="Proteomes" id="UP000295701"/>
    </source>
</evidence>
<dbReference type="Gene3D" id="3.30.930.10">
    <property type="entry name" value="Bira Bifunctional Protein, Domain 2"/>
    <property type="match status" value="1"/>
</dbReference>
<dbReference type="Proteomes" id="UP000295701">
    <property type="component" value="Unassembled WGS sequence"/>
</dbReference>
<accession>A0A4R6A979</accession>